<dbReference type="InterPro" id="IPR014001">
    <property type="entry name" value="Helicase_ATP-bd"/>
</dbReference>
<dbReference type="CDD" id="cd18793">
    <property type="entry name" value="SF2_C_SNF"/>
    <property type="match status" value="1"/>
</dbReference>
<accession>A0A9Q1BW54</accession>
<dbReference type="GO" id="GO:0005524">
    <property type="term" value="F:ATP binding"/>
    <property type="evidence" value="ECO:0007669"/>
    <property type="project" value="UniProtKB-KW"/>
</dbReference>
<comment type="subcellular location">
    <subcellularLocation>
        <location evidence="1">Nucleus</location>
    </subcellularLocation>
</comment>
<name>A0A9Q1BW54_HOLLE</name>
<sequence>MERVYNKLKDLENTWRQDKSKALTPEQLQQIGLKGLILRPYQLEGVNWLIQRWRYNHGSILGDEMGLGKTCQTISFITYLMGAGHMKGAVLVVSPLSVIANWQDEFKRFSPDVEILSYIGGKEERADLRRDFKKKNKFHVLLSTYEICMKDVEYLEDIDWSLLVVDEAHRLKNPNSLLYQTLRELKIGHRFLLTGTPVQNNLSELYSLLSFVAPKVFRLSACQDFTEEFQDISDDKKLQNNLHNLLKPFLLRRTKNEVVLDLPKKSEVLLFHGLSAIQKKLYKAILTKDLGIFQQLQGTGPNRTSLANILMQLRKCVSHPYMFNGVEPEPFELGDHLIDASGKLHLLDQLLRFLWQHNHKVLLFSQMTYMLDILQDYLGYRGYSYERLDGSVRGEERFLAVRNFNEQDETFVFLLSTKAGGQGLNLVGADTVIFVDSDFNPQNDIQAAARAHRIGQTKPVKVIRLVGRDTVEEVILRRADMKLRLTNKVIEGGQFSSIANASSTAVSATQVRSLLQFGDSKLAPWWSNLGSCPI</sequence>
<keyword evidence="2" id="KW-0547">Nucleotide-binding</keyword>
<evidence type="ECO:0000313" key="7">
    <source>
        <dbReference type="EMBL" id="KAJ8033865.1"/>
    </source>
</evidence>
<dbReference type="InterPro" id="IPR049730">
    <property type="entry name" value="SNF2/RAD54-like_C"/>
</dbReference>
<feature type="domain" description="Helicase ATP-binding" evidence="5">
    <location>
        <begin position="50"/>
        <end position="215"/>
    </location>
</feature>
<dbReference type="SMART" id="SM00487">
    <property type="entry name" value="DEXDc"/>
    <property type="match status" value="1"/>
</dbReference>
<dbReference type="Gene3D" id="3.40.50.10810">
    <property type="entry name" value="Tandem AAA-ATPase domain"/>
    <property type="match status" value="1"/>
</dbReference>
<evidence type="ECO:0000256" key="1">
    <source>
        <dbReference type="ARBA" id="ARBA00004123"/>
    </source>
</evidence>
<dbReference type="Gene3D" id="3.40.50.300">
    <property type="entry name" value="P-loop containing nucleotide triphosphate hydrolases"/>
    <property type="match status" value="1"/>
</dbReference>
<evidence type="ECO:0000256" key="4">
    <source>
        <dbReference type="ARBA" id="ARBA00022840"/>
    </source>
</evidence>
<dbReference type="InterPro" id="IPR031053">
    <property type="entry name" value="ALC1"/>
</dbReference>
<evidence type="ECO:0000259" key="6">
    <source>
        <dbReference type="PROSITE" id="PS51194"/>
    </source>
</evidence>
<dbReference type="OrthoDB" id="5857104at2759"/>
<dbReference type="GO" id="GO:0006338">
    <property type="term" value="P:chromatin remodeling"/>
    <property type="evidence" value="ECO:0007669"/>
    <property type="project" value="InterPro"/>
</dbReference>
<dbReference type="InterPro" id="IPR000330">
    <property type="entry name" value="SNF2_N"/>
</dbReference>
<dbReference type="GO" id="GO:0016787">
    <property type="term" value="F:hydrolase activity"/>
    <property type="evidence" value="ECO:0007669"/>
    <property type="project" value="UniProtKB-KW"/>
</dbReference>
<organism evidence="7 8">
    <name type="scientific">Holothuria leucospilota</name>
    <name type="common">Black long sea cucumber</name>
    <name type="synonym">Mertensiothuria leucospilota</name>
    <dbReference type="NCBI Taxonomy" id="206669"/>
    <lineage>
        <taxon>Eukaryota</taxon>
        <taxon>Metazoa</taxon>
        <taxon>Echinodermata</taxon>
        <taxon>Eleutherozoa</taxon>
        <taxon>Echinozoa</taxon>
        <taxon>Holothuroidea</taxon>
        <taxon>Aspidochirotacea</taxon>
        <taxon>Aspidochirotida</taxon>
        <taxon>Holothuriidae</taxon>
        <taxon>Holothuria</taxon>
    </lineage>
</organism>
<evidence type="ECO:0000259" key="5">
    <source>
        <dbReference type="PROSITE" id="PS51192"/>
    </source>
</evidence>
<dbReference type="Proteomes" id="UP001152320">
    <property type="component" value="Chromosome 11"/>
</dbReference>
<dbReference type="InterPro" id="IPR001650">
    <property type="entry name" value="Helicase_C-like"/>
</dbReference>
<dbReference type="GO" id="GO:0003678">
    <property type="term" value="F:DNA helicase activity"/>
    <property type="evidence" value="ECO:0007669"/>
    <property type="project" value="InterPro"/>
</dbReference>
<dbReference type="GO" id="GO:0005634">
    <property type="term" value="C:nucleus"/>
    <property type="evidence" value="ECO:0007669"/>
    <property type="project" value="UniProtKB-SubCell"/>
</dbReference>
<keyword evidence="4" id="KW-0067">ATP-binding</keyword>
<proteinExistence type="predicted"/>
<dbReference type="SUPFAM" id="SSF52540">
    <property type="entry name" value="P-loop containing nucleoside triphosphate hydrolases"/>
    <property type="match status" value="2"/>
</dbReference>
<comment type="caution">
    <text evidence="7">The sequence shown here is derived from an EMBL/GenBank/DDBJ whole genome shotgun (WGS) entry which is preliminary data.</text>
</comment>
<dbReference type="PANTHER" id="PTHR47157:SF1">
    <property type="entry name" value="CHROMODOMAIN-HELICASE-DNA-BINDING PROTEIN 1-LIKE"/>
    <property type="match status" value="1"/>
</dbReference>
<dbReference type="SMART" id="SM00490">
    <property type="entry name" value="HELICc"/>
    <property type="match status" value="1"/>
</dbReference>
<dbReference type="PROSITE" id="PS51192">
    <property type="entry name" value="HELICASE_ATP_BIND_1"/>
    <property type="match status" value="1"/>
</dbReference>
<dbReference type="InterPro" id="IPR027417">
    <property type="entry name" value="P-loop_NTPase"/>
</dbReference>
<keyword evidence="8" id="KW-1185">Reference proteome</keyword>
<dbReference type="PANTHER" id="PTHR47157">
    <property type="entry name" value="CHROMODOMAIN-HELICASE-DNA-BINDING PROTEIN 1-LIKE"/>
    <property type="match status" value="1"/>
</dbReference>
<dbReference type="Pfam" id="PF00176">
    <property type="entry name" value="SNF2-rel_dom"/>
    <property type="match status" value="1"/>
</dbReference>
<dbReference type="PROSITE" id="PS51194">
    <property type="entry name" value="HELICASE_CTER"/>
    <property type="match status" value="1"/>
</dbReference>
<dbReference type="PROSITE" id="PS00690">
    <property type="entry name" value="DEAH_ATP_HELICASE"/>
    <property type="match status" value="1"/>
</dbReference>
<dbReference type="AlphaFoldDB" id="A0A9Q1BW54"/>
<dbReference type="InterPro" id="IPR038718">
    <property type="entry name" value="SNF2-like_sf"/>
</dbReference>
<reference evidence="7" key="1">
    <citation type="submission" date="2021-10" db="EMBL/GenBank/DDBJ databases">
        <title>Tropical sea cucumber genome reveals ecological adaptation and Cuvierian tubules defense mechanism.</title>
        <authorList>
            <person name="Chen T."/>
        </authorList>
    </citation>
    <scope>NUCLEOTIDE SEQUENCE</scope>
    <source>
        <strain evidence="7">Nanhai2018</strain>
        <tissue evidence="7">Muscle</tissue>
    </source>
</reference>
<keyword evidence="3" id="KW-0378">Hydrolase</keyword>
<dbReference type="InterPro" id="IPR002464">
    <property type="entry name" value="DNA/RNA_helicase_DEAH_CS"/>
</dbReference>
<dbReference type="Pfam" id="PF00271">
    <property type="entry name" value="Helicase_C"/>
    <property type="match status" value="1"/>
</dbReference>
<protein>
    <submittedName>
        <fullName evidence="7">Chromodomain-helicase-DNA-binding protein 1-like</fullName>
    </submittedName>
</protein>
<evidence type="ECO:0000256" key="3">
    <source>
        <dbReference type="ARBA" id="ARBA00022801"/>
    </source>
</evidence>
<dbReference type="EMBL" id="JAIZAY010000011">
    <property type="protein sequence ID" value="KAJ8033865.1"/>
    <property type="molecule type" value="Genomic_DNA"/>
</dbReference>
<gene>
    <name evidence="7" type="ORF">HOLleu_24234</name>
</gene>
<evidence type="ECO:0000313" key="8">
    <source>
        <dbReference type="Proteomes" id="UP001152320"/>
    </source>
</evidence>
<evidence type="ECO:0000256" key="2">
    <source>
        <dbReference type="ARBA" id="ARBA00022741"/>
    </source>
</evidence>
<dbReference type="FunFam" id="3.40.50.10810:FF:000037">
    <property type="entry name" value="chromodomain-helicase-DNA-binding protein 1-like isoform X1"/>
    <property type="match status" value="1"/>
</dbReference>
<dbReference type="GO" id="GO:0006281">
    <property type="term" value="P:DNA repair"/>
    <property type="evidence" value="ECO:0007669"/>
    <property type="project" value="InterPro"/>
</dbReference>
<feature type="domain" description="Helicase C-terminal" evidence="6">
    <location>
        <begin position="346"/>
        <end position="515"/>
    </location>
</feature>